<comment type="caution">
    <text evidence="12">The sequence shown here is derived from an EMBL/GenBank/DDBJ whole genome shotgun (WGS) entry which is preliminary data.</text>
</comment>
<evidence type="ECO:0000259" key="11">
    <source>
        <dbReference type="Pfam" id="PF03717"/>
    </source>
</evidence>
<evidence type="ECO:0000259" key="10">
    <source>
        <dbReference type="Pfam" id="PF00905"/>
    </source>
</evidence>
<accession>A0A850R1E1</accession>
<evidence type="ECO:0000256" key="2">
    <source>
        <dbReference type="ARBA" id="ARBA00007171"/>
    </source>
</evidence>
<evidence type="ECO:0000256" key="5">
    <source>
        <dbReference type="ARBA" id="ARBA00022960"/>
    </source>
</evidence>
<evidence type="ECO:0000256" key="7">
    <source>
        <dbReference type="ARBA" id="ARBA00022989"/>
    </source>
</evidence>
<keyword evidence="4" id="KW-0812">Transmembrane</keyword>
<dbReference type="Pfam" id="PF00905">
    <property type="entry name" value="Transpeptidase"/>
    <property type="match status" value="1"/>
</dbReference>
<evidence type="ECO:0000313" key="13">
    <source>
        <dbReference type="Proteomes" id="UP000563523"/>
    </source>
</evidence>
<feature type="domain" description="Penicillin-binding protein dimerisation" evidence="11">
    <location>
        <begin position="45"/>
        <end position="284"/>
    </location>
</feature>
<comment type="subcellular location">
    <subcellularLocation>
        <location evidence="1">Cell membrane</location>
        <topology evidence="1">Single-pass membrane protein</topology>
    </subcellularLocation>
</comment>
<comment type="similarity">
    <text evidence="2">Belongs to the transpeptidase family.</text>
</comment>
<keyword evidence="6" id="KW-0573">Peptidoglycan synthesis</keyword>
<evidence type="ECO:0000256" key="3">
    <source>
        <dbReference type="ARBA" id="ARBA00022475"/>
    </source>
</evidence>
<evidence type="ECO:0000256" key="9">
    <source>
        <dbReference type="ARBA" id="ARBA00023316"/>
    </source>
</evidence>
<keyword evidence="7" id="KW-1133">Transmembrane helix</keyword>
<dbReference type="InterPro" id="IPR050515">
    <property type="entry name" value="Beta-lactam/transpept"/>
</dbReference>
<dbReference type="SUPFAM" id="SSF56601">
    <property type="entry name" value="beta-lactamase/transpeptidase-like"/>
    <property type="match status" value="1"/>
</dbReference>
<dbReference type="PANTHER" id="PTHR30627:SF2">
    <property type="entry name" value="PEPTIDOGLYCAN D,D-TRANSPEPTIDASE MRDA"/>
    <property type="match status" value="1"/>
</dbReference>
<dbReference type="SUPFAM" id="SSF56519">
    <property type="entry name" value="Penicillin binding protein dimerisation domain"/>
    <property type="match status" value="1"/>
</dbReference>
<dbReference type="GO" id="GO:0071555">
    <property type="term" value="P:cell wall organization"/>
    <property type="evidence" value="ECO:0007669"/>
    <property type="project" value="UniProtKB-KW"/>
</dbReference>
<feature type="domain" description="Penicillin-binding protein transpeptidase" evidence="10">
    <location>
        <begin position="332"/>
        <end position="664"/>
    </location>
</feature>
<evidence type="ECO:0000256" key="6">
    <source>
        <dbReference type="ARBA" id="ARBA00022984"/>
    </source>
</evidence>
<dbReference type="GO" id="GO:0008658">
    <property type="term" value="F:penicillin binding"/>
    <property type="evidence" value="ECO:0007669"/>
    <property type="project" value="InterPro"/>
</dbReference>
<dbReference type="GO" id="GO:0008360">
    <property type="term" value="P:regulation of cell shape"/>
    <property type="evidence" value="ECO:0007669"/>
    <property type="project" value="UniProtKB-KW"/>
</dbReference>
<gene>
    <name evidence="12" type="ORF">HU830_07115</name>
</gene>
<dbReference type="GO" id="GO:0009252">
    <property type="term" value="P:peptidoglycan biosynthetic process"/>
    <property type="evidence" value="ECO:0007669"/>
    <property type="project" value="UniProtKB-KW"/>
</dbReference>
<keyword evidence="5" id="KW-0133">Cell shape</keyword>
<dbReference type="GO" id="GO:0071972">
    <property type="term" value="F:peptidoglycan L,D-transpeptidase activity"/>
    <property type="evidence" value="ECO:0007669"/>
    <property type="project" value="TreeGrafter"/>
</dbReference>
<keyword evidence="9" id="KW-0961">Cell wall biogenesis/degradation</keyword>
<evidence type="ECO:0000313" key="12">
    <source>
        <dbReference type="EMBL" id="NVY96919.1"/>
    </source>
</evidence>
<dbReference type="Gene3D" id="3.40.710.10">
    <property type="entry name" value="DD-peptidase/beta-lactamase superfamily"/>
    <property type="match status" value="1"/>
</dbReference>
<dbReference type="Proteomes" id="UP000563523">
    <property type="component" value="Unassembled WGS sequence"/>
</dbReference>
<sequence>MNLLLVIVFLLCALLIGQLANLQLLNGHKFQAEVELSDRTVIKGNVPRGLIYDSKGRLIVGNEPNSAITYTKSGNVKAKDMYQIANRLQHYVHIEADNLTDRSKADYYLADKKNYKRIYKQATKGMDKEAINALTDKKLYNRLLKVVQQREITYTPEQIQAAEIFQKMNAAYQYSTVYIKNNKTTPKEVAEVSEHQIELPGIQVGIDSQRSYPMGDSMTSVIGKVSTEKQGLPDDRINQLLAQGYSRNDRVGTSYLEQEYEPILRGSKSKTQISVGSNNRLTDSIQKYKGAQGLNLNLTIDSDYQKKVDQALKSTFASAQSNGVTQYSDGAYAVALNPQTGAILAMSGVHYNPKTNKVTDDSLGVINRTFVMGSAVKGATVLGGLMSGAISPTDNVLSDEPIYLPSTPIKKSVYPIGTFGSLGASQALEVSSNIYMMRLVMRQGHAKYTPRQYIKIDPDIFQKLRSNYNLFGLGVKTGIDLPGESDGIEGPTMSGGMVKAGSALDESYGNYDAYTLMQMGQYVSTIANGGYRMRPYIVQSIQKSERDGSLGPVINQTKPQVLNQVNFTPAQLGVVQTGFYNVVHGNNDWTTARSLANIKPTVAGKTGTAQSFYYDADNPNSPNPPSTITLSMVAYAPADHPTLAIAIVLPNLSSEKGGYNLTIAKSMITDYFKTEDKKDAK</sequence>
<dbReference type="PANTHER" id="PTHR30627">
    <property type="entry name" value="PEPTIDOGLYCAN D,D-TRANSPEPTIDASE"/>
    <property type="match status" value="1"/>
</dbReference>
<keyword evidence="8" id="KW-0472">Membrane</keyword>
<reference evidence="12 13" key="1">
    <citation type="submission" date="2020-06" db="EMBL/GenBank/DDBJ databases">
        <authorList>
            <person name="Kang J."/>
        </authorList>
    </citation>
    <scope>NUCLEOTIDE SEQUENCE [LARGE SCALE GENOMIC DNA]</scope>
    <source>
        <strain evidence="12 13">DCY120</strain>
    </source>
</reference>
<name>A0A850R1E1_9LACO</name>
<keyword evidence="13" id="KW-1185">Reference proteome</keyword>
<dbReference type="GO" id="GO:0005886">
    <property type="term" value="C:plasma membrane"/>
    <property type="evidence" value="ECO:0007669"/>
    <property type="project" value="UniProtKB-SubCell"/>
</dbReference>
<dbReference type="Gene3D" id="3.90.1310.10">
    <property type="entry name" value="Penicillin-binding protein 2a (Domain 2)"/>
    <property type="match status" value="1"/>
</dbReference>
<keyword evidence="3" id="KW-1003">Cell membrane</keyword>
<evidence type="ECO:0000256" key="8">
    <source>
        <dbReference type="ARBA" id="ARBA00023136"/>
    </source>
</evidence>
<dbReference type="InterPro" id="IPR005311">
    <property type="entry name" value="PBP_dimer"/>
</dbReference>
<dbReference type="EMBL" id="JABZEC010000006">
    <property type="protein sequence ID" value="NVY96919.1"/>
    <property type="molecule type" value="Genomic_DNA"/>
</dbReference>
<dbReference type="InterPro" id="IPR012338">
    <property type="entry name" value="Beta-lactam/transpept-like"/>
</dbReference>
<evidence type="ECO:0000256" key="4">
    <source>
        <dbReference type="ARBA" id="ARBA00022692"/>
    </source>
</evidence>
<dbReference type="AlphaFoldDB" id="A0A850R1E1"/>
<proteinExistence type="inferred from homology"/>
<evidence type="ECO:0000256" key="1">
    <source>
        <dbReference type="ARBA" id="ARBA00004162"/>
    </source>
</evidence>
<dbReference type="Gene3D" id="1.10.10.1230">
    <property type="entry name" value="Penicillin-binding protein, N-terminal non-catalytic domain, head sub-domain"/>
    <property type="match status" value="1"/>
</dbReference>
<dbReference type="InterPro" id="IPR001460">
    <property type="entry name" value="PCN-bd_Tpept"/>
</dbReference>
<protein>
    <submittedName>
        <fullName evidence="12">Penicillin-binding protein 2</fullName>
    </submittedName>
</protein>
<dbReference type="InterPro" id="IPR036138">
    <property type="entry name" value="PBP_dimer_sf"/>
</dbReference>
<dbReference type="Pfam" id="PF03717">
    <property type="entry name" value="PBP_dimer"/>
    <property type="match status" value="1"/>
</dbReference>
<organism evidence="12 13">
    <name type="scientific">Bombilactobacillus apium</name>
    <dbReference type="NCBI Taxonomy" id="2675299"/>
    <lineage>
        <taxon>Bacteria</taxon>
        <taxon>Bacillati</taxon>
        <taxon>Bacillota</taxon>
        <taxon>Bacilli</taxon>
        <taxon>Lactobacillales</taxon>
        <taxon>Lactobacillaceae</taxon>
        <taxon>Bombilactobacillus</taxon>
    </lineage>
</organism>